<comment type="subunit">
    <text evidence="3">The complex is composed of two ATP-binding proteins (UgpC), two transmembrane proteins (UgpA and UgpE) and a solute-binding protein (UgpB).</text>
</comment>
<proteinExistence type="inferred from homology"/>
<dbReference type="Pfam" id="PF13416">
    <property type="entry name" value="SBP_bac_8"/>
    <property type="match status" value="1"/>
</dbReference>
<dbReference type="InterPro" id="IPR006061">
    <property type="entry name" value="SBP_1_CS"/>
</dbReference>
<evidence type="ECO:0000256" key="6">
    <source>
        <dbReference type="ARBA" id="ARBA00022729"/>
    </source>
</evidence>
<evidence type="ECO:0000256" key="4">
    <source>
        <dbReference type="ARBA" id="ARBA00017470"/>
    </source>
</evidence>
<evidence type="ECO:0000313" key="11">
    <source>
        <dbReference type="Proteomes" id="UP000544872"/>
    </source>
</evidence>
<dbReference type="PANTHER" id="PTHR43649:SF31">
    <property type="entry name" value="SN-GLYCEROL-3-PHOSPHATE-BINDING PERIPLASMIC PROTEIN UGPB"/>
    <property type="match status" value="1"/>
</dbReference>
<gene>
    <name evidence="10" type="ORF">FHS48_001083</name>
</gene>
<keyword evidence="11" id="KW-1185">Reference proteome</keyword>
<evidence type="ECO:0000313" key="10">
    <source>
        <dbReference type="EMBL" id="MBB6209675.1"/>
    </source>
</evidence>
<keyword evidence="6 9" id="KW-0732">Signal</keyword>
<dbReference type="NCBIfam" id="NF008211">
    <property type="entry name" value="PRK10974.1"/>
    <property type="match status" value="1"/>
</dbReference>
<evidence type="ECO:0000256" key="8">
    <source>
        <dbReference type="ARBA" id="ARBA00034473"/>
    </source>
</evidence>
<comment type="similarity">
    <text evidence="2">Belongs to the bacterial solute-binding protein 1 family.</text>
</comment>
<dbReference type="RefSeq" id="WP_184262151.1">
    <property type="nucleotide sequence ID" value="NZ_JACIIX010000003.1"/>
</dbReference>
<name>A0A7W9ZEC3_NOVIT</name>
<dbReference type="GO" id="GO:0042597">
    <property type="term" value="C:periplasmic space"/>
    <property type="evidence" value="ECO:0007669"/>
    <property type="project" value="UniProtKB-SubCell"/>
</dbReference>
<dbReference type="GO" id="GO:0055085">
    <property type="term" value="P:transmembrane transport"/>
    <property type="evidence" value="ECO:0007669"/>
    <property type="project" value="InterPro"/>
</dbReference>
<keyword evidence="7" id="KW-0574">Periplasm</keyword>
<keyword evidence="5" id="KW-0813">Transport</keyword>
<comment type="function">
    <text evidence="8">Part of the ABC transporter complex UgpBAEC involved in sn-glycerol-3-phosphate (G3P) import. Binds G3P.</text>
</comment>
<dbReference type="Proteomes" id="UP000544872">
    <property type="component" value="Unassembled WGS sequence"/>
</dbReference>
<evidence type="ECO:0000256" key="2">
    <source>
        <dbReference type="ARBA" id="ARBA00008520"/>
    </source>
</evidence>
<evidence type="ECO:0000256" key="5">
    <source>
        <dbReference type="ARBA" id="ARBA00022448"/>
    </source>
</evidence>
<dbReference type="Gene3D" id="3.40.190.10">
    <property type="entry name" value="Periplasmic binding protein-like II"/>
    <property type="match status" value="2"/>
</dbReference>
<dbReference type="PROSITE" id="PS01037">
    <property type="entry name" value="SBP_BACTERIAL_1"/>
    <property type="match status" value="1"/>
</dbReference>
<dbReference type="InterPro" id="IPR006059">
    <property type="entry name" value="SBP"/>
</dbReference>
<reference evidence="10 11" key="1">
    <citation type="submission" date="2020-08" db="EMBL/GenBank/DDBJ databases">
        <title>Genomic Encyclopedia of Type Strains, Phase IV (KMG-IV): sequencing the most valuable type-strain genomes for metagenomic binning, comparative biology and taxonomic classification.</title>
        <authorList>
            <person name="Goeker M."/>
        </authorList>
    </citation>
    <scope>NUCLEOTIDE SEQUENCE [LARGE SCALE GENOMIC DNA]</scope>
    <source>
        <strain evidence="10 11">DSM 11590</strain>
    </source>
</reference>
<evidence type="ECO:0000256" key="7">
    <source>
        <dbReference type="ARBA" id="ARBA00022764"/>
    </source>
</evidence>
<accession>A0A7W9ZEC3</accession>
<dbReference type="InterPro" id="IPR050490">
    <property type="entry name" value="Bact_solute-bd_prot1"/>
</dbReference>
<dbReference type="CDD" id="cd14748">
    <property type="entry name" value="PBP2_UgpB"/>
    <property type="match status" value="1"/>
</dbReference>
<evidence type="ECO:0000256" key="9">
    <source>
        <dbReference type="SAM" id="SignalP"/>
    </source>
</evidence>
<dbReference type="EMBL" id="JACIIX010000003">
    <property type="protein sequence ID" value="MBB6209675.1"/>
    <property type="molecule type" value="Genomic_DNA"/>
</dbReference>
<organism evidence="10 11">
    <name type="scientific">Novispirillum itersonii</name>
    <name type="common">Aquaspirillum itersonii</name>
    <dbReference type="NCBI Taxonomy" id="189"/>
    <lineage>
        <taxon>Bacteria</taxon>
        <taxon>Pseudomonadati</taxon>
        <taxon>Pseudomonadota</taxon>
        <taxon>Alphaproteobacteria</taxon>
        <taxon>Rhodospirillales</taxon>
        <taxon>Novispirillaceae</taxon>
        <taxon>Novispirillum</taxon>
    </lineage>
</organism>
<sequence length="440" mass="48249">MKFRSLSLATVSVAATLAMGTGANAATEIQFWHAMGGELGAKVQEIADKFNASQSDYKVVPVFKGTYTETMTGAITAFRAKQQPHIVQVFEVGTATMMAAQGAVYPVYQLMADAKLPFDPKAYLQAVTGYYTDTKGNMLSMPFNSSTPVLYYNKTAFAKAGLDPNTPPKTWKDVETYSEKLLAAGYKCGFSTGWMPWVQMENLLALHNQPIGTKANGFGGLNTELTVNSPLELRHITNMAEWAKKGIFKYTGRRSDGAPSFYNEECTMYMNSSGGYAGVKANAKTFEFGVGMLPYYDDVKGAPQNSIIGGAALWVLKGHKAEDYKGVGQFFNFISKPEIQADWHQVTGYLPITTAAYELSKSQGFYDKNPGTDMSVRQINLNPPTENSKGLRFGNYAQIRDVIDEELEGVWSGQKSPKEALDGIVSRGNDLLRKFEKTNG</sequence>
<dbReference type="SUPFAM" id="SSF53850">
    <property type="entry name" value="Periplasmic binding protein-like II"/>
    <property type="match status" value="1"/>
</dbReference>
<evidence type="ECO:0000256" key="3">
    <source>
        <dbReference type="ARBA" id="ARBA00011557"/>
    </source>
</evidence>
<dbReference type="PANTHER" id="PTHR43649">
    <property type="entry name" value="ARABINOSE-BINDING PROTEIN-RELATED"/>
    <property type="match status" value="1"/>
</dbReference>
<comment type="caution">
    <text evidence="10">The sequence shown here is derived from an EMBL/GenBank/DDBJ whole genome shotgun (WGS) entry which is preliminary data.</text>
</comment>
<evidence type="ECO:0000256" key="1">
    <source>
        <dbReference type="ARBA" id="ARBA00004418"/>
    </source>
</evidence>
<protein>
    <recommendedName>
        <fullName evidence="4">sn-glycerol-3-phosphate-binding periplasmic protein UgpB</fullName>
    </recommendedName>
</protein>
<comment type="subcellular location">
    <subcellularLocation>
        <location evidence="1">Periplasm</location>
    </subcellularLocation>
</comment>
<feature type="chain" id="PRO_5031489324" description="sn-glycerol-3-phosphate-binding periplasmic protein UgpB" evidence="9">
    <location>
        <begin position="26"/>
        <end position="440"/>
    </location>
</feature>
<feature type="signal peptide" evidence="9">
    <location>
        <begin position="1"/>
        <end position="25"/>
    </location>
</feature>
<dbReference type="AlphaFoldDB" id="A0A7W9ZEC3"/>